<keyword evidence="5" id="KW-0539">Nucleus</keyword>
<evidence type="ECO:0000256" key="1">
    <source>
        <dbReference type="ARBA" id="ARBA00004123"/>
    </source>
</evidence>
<dbReference type="InterPro" id="IPR019775">
    <property type="entry name" value="WD40_repeat_CS"/>
</dbReference>
<evidence type="ECO:0000313" key="10">
    <source>
        <dbReference type="Proteomes" id="UP001152797"/>
    </source>
</evidence>
<dbReference type="Gene3D" id="2.130.10.10">
    <property type="entry name" value="YVTN repeat-like/Quinoprotein amine dehydrogenase"/>
    <property type="match status" value="1"/>
</dbReference>
<evidence type="ECO:0000256" key="2">
    <source>
        <dbReference type="ARBA" id="ARBA00022574"/>
    </source>
</evidence>
<dbReference type="GO" id="GO:0036265">
    <property type="term" value="P:RNA (guanine-N7)-methylation"/>
    <property type="evidence" value="ECO:0007669"/>
    <property type="project" value="InterPro"/>
</dbReference>
<dbReference type="GO" id="GO:0005829">
    <property type="term" value="C:cytosol"/>
    <property type="evidence" value="ECO:0007669"/>
    <property type="project" value="TreeGrafter"/>
</dbReference>
<dbReference type="PROSITE" id="PS00678">
    <property type="entry name" value="WD_REPEATS_1"/>
    <property type="match status" value="1"/>
</dbReference>
<dbReference type="GO" id="GO:0043527">
    <property type="term" value="C:tRNA methyltransferase complex"/>
    <property type="evidence" value="ECO:0007669"/>
    <property type="project" value="TreeGrafter"/>
</dbReference>
<evidence type="ECO:0000313" key="9">
    <source>
        <dbReference type="EMBL" id="CAL4803072.1"/>
    </source>
</evidence>
<evidence type="ECO:0000256" key="5">
    <source>
        <dbReference type="ARBA" id="ARBA00023242"/>
    </source>
</evidence>
<comment type="subcellular location">
    <subcellularLocation>
        <location evidence="1">Nucleus</location>
    </subcellularLocation>
</comment>
<gene>
    <name evidence="7" type="ORF">C1SCF055_LOCUS40572</name>
</gene>
<dbReference type="InterPro" id="IPR036322">
    <property type="entry name" value="WD40_repeat_dom_sf"/>
</dbReference>
<reference evidence="7" key="1">
    <citation type="submission" date="2022-10" db="EMBL/GenBank/DDBJ databases">
        <authorList>
            <person name="Chen Y."/>
            <person name="Dougan E. K."/>
            <person name="Chan C."/>
            <person name="Rhodes N."/>
            <person name="Thang M."/>
        </authorList>
    </citation>
    <scope>NUCLEOTIDE SEQUENCE</scope>
</reference>
<dbReference type="Pfam" id="PF00400">
    <property type="entry name" value="WD40"/>
    <property type="match status" value="1"/>
</dbReference>
<dbReference type="PANTHER" id="PTHR16288">
    <property type="entry name" value="WD40 REPEAT PROTEIN 4"/>
    <property type="match status" value="1"/>
</dbReference>
<keyword evidence="3" id="KW-0819">tRNA processing</keyword>
<dbReference type="EMBL" id="CAMXCT030006548">
    <property type="protein sequence ID" value="CAL4803072.1"/>
    <property type="molecule type" value="Genomic_DNA"/>
</dbReference>
<accession>A0A9P1GJ27</accession>
<feature type="repeat" description="WD" evidence="6">
    <location>
        <begin position="178"/>
        <end position="210"/>
    </location>
</feature>
<dbReference type="OrthoDB" id="339900at2759"/>
<dbReference type="PROSITE" id="PS50294">
    <property type="entry name" value="WD_REPEATS_REGION"/>
    <property type="match status" value="1"/>
</dbReference>
<dbReference type="SUPFAM" id="SSF50978">
    <property type="entry name" value="WD40 repeat-like"/>
    <property type="match status" value="1"/>
</dbReference>
<dbReference type="InterPro" id="IPR028884">
    <property type="entry name" value="Trm82"/>
</dbReference>
<name>A0A9P1GJ27_9DINO</name>
<dbReference type="EMBL" id="CAMXCT020006548">
    <property type="protein sequence ID" value="CAL1169135.1"/>
    <property type="molecule type" value="Genomic_DNA"/>
</dbReference>
<dbReference type="SMART" id="SM00320">
    <property type="entry name" value="WD40"/>
    <property type="match status" value="2"/>
</dbReference>
<dbReference type="PANTHER" id="PTHR16288:SF0">
    <property type="entry name" value="TRNA (GUANINE-N(7)-)-METHYLTRANSFERASE NON-CATALYTIC SUBUNIT WDR4"/>
    <property type="match status" value="1"/>
</dbReference>
<protein>
    <submittedName>
        <fullName evidence="9">tRNA (Guanine-N(7)-)-methyltransferase non-catalytic subunit</fullName>
    </submittedName>
</protein>
<dbReference type="AlphaFoldDB" id="A0A9P1GJ27"/>
<dbReference type="InterPro" id="IPR015943">
    <property type="entry name" value="WD40/YVTN_repeat-like_dom_sf"/>
</dbReference>
<dbReference type="GO" id="GO:0005634">
    <property type="term" value="C:nucleus"/>
    <property type="evidence" value="ECO:0007669"/>
    <property type="project" value="UniProtKB-SubCell"/>
</dbReference>
<sequence length="310" mass="33692">MFIGMSKPLALPVVPIVRHPTRPAVVWAVGSCVFFYDLQQKTCARPLGDGSSSAIRALDARHDAERGTLTWLTAGDEKLLTTWLETEAGGQWQQQEQLSCQKKLAAAIFDGDGRIIFADRFGDVCRWSGGEPELLSSHFAIVTALALSPCQRFLVVGDNHERVRISCYPEAAEIRSFCFGHQMQITAVACEKDLLLSASADGTLRLWNLDGEEQKCWTLDAPISCLSYENGTAVLGLEAPQAQVAQLKVDTGQVDTLISEVVLPSSRGVGRAVISIAICHVEKGPVVLPEWVQRVPNRLAAPTTVDAARP</sequence>
<dbReference type="PROSITE" id="PS50082">
    <property type="entry name" value="WD_REPEATS_2"/>
    <property type="match status" value="1"/>
</dbReference>
<evidence type="ECO:0000256" key="6">
    <source>
        <dbReference type="PROSITE-ProRule" id="PRU00221"/>
    </source>
</evidence>
<evidence type="ECO:0000256" key="4">
    <source>
        <dbReference type="ARBA" id="ARBA00022737"/>
    </source>
</evidence>
<dbReference type="InterPro" id="IPR001680">
    <property type="entry name" value="WD40_rpt"/>
</dbReference>
<reference evidence="8" key="2">
    <citation type="submission" date="2024-04" db="EMBL/GenBank/DDBJ databases">
        <authorList>
            <person name="Chen Y."/>
            <person name="Shah S."/>
            <person name="Dougan E. K."/>
            <person name="Thang M."/>
            <person name="Chan C."/>
        </authorList>
    </citation>
    <scope>NUCLEOTIDE SEQUENCE [LARGE SCALE GENOMIC DNA]</scope>
</reference>
<dbReference type="Proteomes" id="UP001152797">
    <property type="component" value="Unassembled WGS sequence"/>
</dbReference>
<proteinExistence type="predicted"/>
<evidence type="ECO:0000256" key="3">
    <source>
        <dbReference type="ARBA" id="ARBA00022694"/>
    </source>
</evidence>
<keyword evidence="4" id="KW-0677">Repeat</keyword>
<keyword evidence="2 6" id="KW-0853">WD repeat</keyword>
<organism evidence="7">
    <name type="scientific">Cladocopium goreaui</name>
    <dbReference type="NCBI Taxonomy" id="2562237"/>
    <lineage>
        <taxon>Eukaryota</taxon>
        <taxon>Sar</taxon>
        <taxon>Alveolata</taxon>
        <taxon>Dinophyceae</taxon>
        <taxon>Suessiales</taxon>
        <taxon>Symbiodiniaceae</taxon>
        <taxon>Cladocopium</taxon>
    </lineage>
</organism>
<keyword evidence="10" id="KW-1185">Reference proteome</keyword>
<evidence type="ECO:0000313" key="8">
    <source>
        <dbReference type="EMBL" id="CAL1169135.1"/>
    </source>
</evidence>
<evidence type="ECO:0000313" key="7">
    <source>
        <dbReference type="EMBL" id="CAI4015760.1"/>
    </source>
</evidence>
<dbReference type="EMBL" id="CAMXCT010006548">
    <property type="protein sequence ID" value="CAI4015760.1"/>
    <property type="molecule type" value="Genomic_DNA"/>
</dbReference>
<comment type="caution">
    <text evidence="7">The sequence shown here is derived from an EMBL/GenBank/DDBJ whole genome shotgun (WGS) entry which is preliminary data.</text>
</comment>
<dbReference type="GO" id="GO:0006400">
    <property type="term" value="P:tRNA modification"/>
    <property type="evidence" value="ECO:0007669"/>
    <property type="project" value="TreeGrafter"/>
</dbReference>